<keyword evidence="5" id="KW-0902">Two-component regulatory system</keyword>
<dbReference type="EC" id="2.7.13.3" evidence="2"/>
<sequence length="382" mass="41192">MVEVFRGVRGRDWLLAGGLTALGAVLAVMNVVAPDADTAQEVAAGTMAHSTDSHSWWQVPVFVAAFVPVLWWRRGVLAVTGVSLGVMVLHDLLFGWVTRCGAALPLTFVLAFLGALSYGRTKAWVCGLWCLAETVAVLVVDSSAGTEALVLALPVVLIVFGVGRAARHRSLLNRQLTARDEELRQLRDDRAALIVADDRARLSRQLDGLLQERLDELTRAAETALDLAPEQARAEFEAIERGSRQTMDDMREIVGLLRGGEVALAPAPTVAHLDALLARHHSPQSRLTVSGDPRSLPATVELSAYRIVEYLVTALADRPVQVSIRFDDEALEIQVQGTVGRGSEVRAAVARVRERAKLHAGSVDVKLARGSARVVAQLPVLG</sequence>
<evidence type="ECO:0000256" key="1">
    <source>
        <dbReference type="ARBA" id="ARBA00000085"/>
    </source>
</evidence>
<name>A0ABQ3YU79_9ACTN</name>
<proteinExistence type="predicted"/>
<keyword evidence="6" id="KW-1133">Transmembrane helix</keyword>
<dbReference type="Proteomes" id="UP000637628">
    <property type="component" value="Unassembled WGS sequence"/>
</dbReference>
<comment type="catalytic activity">
    <reaction evidence="1">
        <text>ATP + protein L-histidine = ADP + protein N-phospho-L-histidine.</text>
        <dbReference type="EC" id="2.7.13.3"/>
    </reaction>
</comment>
<dbReference type="InterPro" id="IPR050482">
    <property type="entry name" value="Sensor_HK_TwoCompSys"/>
</dbReference>
<accession>A0ABQ3YU79</accession>
<keyword evidence="6" id="KW-0812">Transmembrane</keyword>
<evidence type="ECO:0000256" key="6">
    <source>
        <dbReference type="SAM" id="Phobius"/>
    </source>
</evidence>
<gene>
    <name evidence="7" type="ORF">Adu01nite_25070</name>
</gene>
<keyword evidence="3" id="KW-0808">Transferase</keyword>
<evidence type="ECO:0000256" key="3">
    <source>
        <dbReference type="ARBA" id="ARBA00022679"/>
    </source>
</evidence>
<protein>
    <recommendedName>
        <fullName evidence="2">histidine kinase</fullName>
        <ecNumber evidence="2">2.7.13.3</ecNumber>
    </recommendedName>
</protein>
<reference evidence="7 8" key="1">
    <citation type="submission" date="2021-01" db="EMBL/GenBank/DDBJ databases">
        <title>Whole genome shotgun sequence of Actinoplanes durhamensis NBRC 14914.</title>
        <authorList>
            <person name="Komaki H."/>
            <person name="Tamura T."/>
        </authorList>
    </citation>
    <scope>NUCLEOTIDE SEQUENCE [LARGE SCALE GENOMIC DNA]</scope>
    <source>
        <strain evidence="7 8">NBRC 14914</strain>
    </source>
</reference>
<feature type="transmembrane region" description="Helical" evidence="6">
    <location>
        <begin position="93"/>
        <end position="116"/>
    </location>
</feature>
<feature type="transmembrane region" description="Helical" evidence="6">
    <location>
        <begin position="54"/>
        <end position="73"/>
    </location>
</feature>
<feature type="transmembrane region" description="Helical" evidence="6">
    <location>
        <begin position="13"/>
        <end position="33"/>
    </location>
</feature>
<dbReference type="EMBL" id="BOML01000021">
    <property type="protein sequence ID" value="GIE01157.1"/>
    <property type="molecule type" value="Genomic_DNA"/>
</dbReference>
<organism evidence="7 8">
    <name type="scientific">Paractinoplanes durhamensis</name>
    <dbReference type="NCBI Taxonomy" id="113563"/>
    <lineage>
        <taxon>Bacteria</taxon>
        <taxon>Bacillati</taxon>
        <taxon>Actinomycetota</taxon>
        <taxon>Actinomycetes</taxon>
        <taxon>Micromonosporales</taxon>
        <taxon>Micromonosporaceae</taxon>
        <taxon>Paractinoplanes</taxon>
    </lineage>
</organism>
<keyword evidence="6" id="KW-0472">Membrane</keyword>
<dbReference type="PANTHER" id="PTHR24421">
    <property type="entry name" value="NITRATE/NITRITE SENSOR PROTEIN NARX-RELATED"/>
    <property type="match status" value="1"/>
</dbReference>
<dbReference type="RefSeq" id="WP_203726772.1">
    <property type="nucleotide sequence ID" value="NZ_BAAATX010000025.1"/>
</dbReference>
<keyword evidence="8" id="KW-1185">Reference proteome</keyword>
<dbReference type="PANTHER" id="PTHR24421:SF10">
    <property type="entry name" value="NITRATE_NITRITE SENSOR PROTEIN NARQ"/>
    <property type="match status" value="1"/>
</dbReference>
<comment type="caution">
    <text evidence="7">The sequence shown here is derived from an EMBL/GenBank/DDBJ whole genome shotgun (WGS) entry which is preliminary data.</text>
</comment>
<evidence type="ECO:0000313" key="7">
    <source>
        <dbReference type="EMBL" id="GIE01157.1"/>
    </source>
</evidence>
<evidence type="ECO:0000256" key="5">
    <source>
        <dbReference type="ARBA" id="ARBA00023012"/>
    </source>
</evidence>
<evidence type="ECO:0000256" key="4">
    <source>
        <dbReference type="ARBA" id="ARBA00022777"/>
    </source>
</evidence>
<dbReference type="InterPro" id="IPR036890">
    <property type="entry name" value="HATPase_C_sf"/>
</dbReference>
<evidence type="ECO:0000313" key="8">
    <source>
        <dbReference type="Proteomes" id="UP000637628"/>
    </source>
</evidence>
<keyword evidence="4" id="KW-0418">Kinase</keyword>
<dbReference type="Gene3D" id="3.30.565.10">
    <property type="entry name" value="Histidine kinase-like ATPase, C-terminal domain"/>
    <property type="match status" value="1"/>
</dbReference>
<evidence type="ECO:0000256" key="2">
    <source>
        <dbReference type="ARBA" id="ARBA00012438"/>
    </source>
</evidence>
<feature type="transmembrane region" description="Helical" evidence="6">
    <location>
        <begin position="148"/>
        <end position="166"/>
    </location>
</feature>